<keyword evidence="3" id="KW-1185">Reference proteome</keyword>
<keyword evidence="1" id="KW-0812">Transmembrane</keyword>
<organism evidence="2 3">
    <name type="scientific">Planktothrix serta PCC 8927</name>
    <dbReference type="NCBI Taxonomy" id="671068"/>
    <lineage>
        <taxon>Bacteria</taxon>
        <taxon>Bacillati</taxon>
        <taxon>Cyanobacteriota</taxon>
        <taxon>Cyanophyceae</taxon>
        <taxon>Oscillatoriophycideae</taxon>
        <taxon>Oscillatoriales</taxon>
        <taxon>Microcoleaceae</taxon>
        <taxon>Planktothrix</taxon>
    </lineage>
</organism>
<reference evidence="2" key="1">
    <citation type="submission" date="2019-10" db="EMBL/GenBank/DDBJ databases">
        <authorList>
            <consortium name="Genoscope - CEA"/>
            <person name="William W."/>
        </authorList>
    </citation>
    <scope>NUCLEOTIDE SEQUENCE [LARGE SCALE GENOMIC DNA]</scope>
    <source>
        <strain evidence="2">BBR_PRJEB10992</strain>
    </source>
</reference>
<feature type="transmembrane region" description="Helical" evidence="1">
    <location>
        <begin position="40"/>
        <end position="57"/>
    </location>
</feature>
<evidence type="ECO:0000256" key="1">
    <source>
        <dbReference type="SAM" id="Phobius"/>
    </source>
</evidence>
<sequence>MQDNECNGFTCRWVQNRHDADHWVCLKCGRERHIRTNDPVLTVIVFSAIALIFVLILNSKSSQSSVQTIPESYIIETYDINR</sequence>
<dbReference type="RefSeq" id="WP_083623859.1">
    <property type="nucleotide sequence ID" value="NZ_LR734877.1"/>
</dbReference>
<gene>
    <name evidence="2" type="ORF">PL8927_720051</name>
</gene>
<keyword evidence="1" id="KW-1133">Transmembrane helix</keyword>
<keyword evidence="1" id="KW-0472">Membrane</keyword>
<proteinExistence type="predicted"/>
<evidence type="ECO:0000313" key="2">
    <source>
        <dbReference type="EMBL" id="VXD21516.1"/>
    </source>
</evidence>
<name>A0A7Z9BRS6_9CYAN</name>
<evidence type="ECO:0000313" key="3">
    <source>
        <dbReference type="Proteomes" id="UP000184550"/>
    </source>
</evidence>
<dbReference type="AlphaFoldDB" id="A0A7Z9BRS6"/>
<accession>A0A7Z9BRS6</accession>
<comment type="caution">
    <text evidence="2">The sequence shown here is derived from an EMBL/GenBank/DDBJ whole genome shotgun (WGS) entry which is preliminary data.</text>
</comment>
<dbReference type="EMBL" id="CZCU02000149">
    <property type="protein sequence ID" value="VXD21516.1"/>
    <property type="molecule type" value="Genomic_DNA"/>
</dbReference>
<dbReference type="OrthoDB" id="468435at2"/>
<protein>
    <submittedName>
        <fullName evidence="2">Uncharacterized protein</fullName>
    </submittedName>
</protein>
<dbReference type="Proteomes" id="UP000184550">
    <property type="component" value="Unassembled WGS sequence"/>
</dbReference>